<evidence type="ECO:0000313" key="2">
    <source>
        <dbReference type="EMBL" id="TDD61171.1"/>
    </source>
</evidence>
<dbReference type="Proteomes" id="UP000295124">
    <property type="component" value="Unassembled WGS sequence"/>
</dbReference>
<evidence type="ECO:0000256" key="1">
    <source>
        <dbReference type="SAM" id="Phobius"/>
    </source>
</evidence>
<feature type="transmembrane region" description="Helical" evidence="1">
    <location>
        <begin position="153"/>
        <end position="177"/>
    </location>
</feature>
<feature type="transmembrane region" description="Helical" evidence="1">
    <location>
        <begin position="183"/>
        <end position="203"/>
    </location>
</feature>
<proteinExistence type="predicted"/>
<reference evidence="2 3" key="1">
    <citation type="submission" date="2019-03" db="EMBL/GenBank/DDBJ databases">
        <title>Draft genome sequences of novel Actinobacteria.</title>
        <authorList>
            <person name="Sahin N."/>
            <person name="Ay H."/>
            <person name="Saygin H."/>
        </authorList>
    </citation>
    <scope>NUCLEOTIDE SEQUENCE [LARGE SCALE GENOMIC DNA]</scope>
    <source>
        <strain evidence="2 3">JCM 13523</strain>
    </source>
</reference>
<feature type="transmembrane region" description="Helical" evidence="1">
    <location>
        <begin position="234"/>
        <end position="253"/>
    </location>
</feature>
<keyword evidence="1" id="KW-0812">Transmembrane</keyword>
<name>A0A4R4ZQD8_9ACTN</name>
<dbReference type="EMBL" id="SMKX01000017">
    <property type="protein sequence ID" value="TDD61171.1"/>
    <property type="molecule type" value="Genomic_DNA"/>
</dbReference>
<dbReference type="OrthoDB" id="3817609at2"/>
<dbReference type="AlphaFoldDB" id="A0A4R4ZQD8"/>
<evidence type="ECO:0000313" key="3">
    <source>
        <dbReference type="Proteomes" id="UP000295124"/>
    </source>
</evidence>
<comment type="caution">
    <text evidence="2">The sequence shown here is derived from an EMBL/GenBank/DDBJ whole genome shotgun (WGS) entry which is preliminary data.</text>
</comment>
<feature type="transmembrane region" description="Helical" evidence="1">
    <location>
        <begin position="100"/>
        <end position="120"/>
    </location>
</feature>
<feature type="transmembrane region" description="Helical" evidence="1">
    <location>
        <begin position="265"/>
        <end position="286"/>
    </location>
</feature>
<accession>A0A4R4ZQD8</accession>
<dbReference type="RefSeq" id="WP_132166589.1">
    <property type="nucleotide sequence ID" value="NZ_SMKX01000017.1"/>
</dbReference>
<keyword evidence="3" id="KW-1185">Reference proteome</keyword>
<keyword evidence="1" id="KW-1133">Transmembrane helix</keyword>
<protein>
    <submittedName>
        <fullName evidence="2">Uncharacterized protein</fullName>
    </submittedName>
</protein>
<sequence length="299" mass="32149">MYVILGAMVVTMVVLWLARGKIADSEVRRLVARGGLPAEEGLVEPAKEWFRQRQTILVLGILAGTVAAGVVLAVADAVLGGKLKLGPTFGSDSFEFTVDLRLWLWFLAITAAWSGAATLLHGYRAVRLARVDGPRAAALRPRKLTDYLHPIEIAIYYVIVLVPLICVGLGIVVLGSADQPERGWVLVVSGAIGVLLWGGGVVVQRLALGVSQRSGRPEELLWQEALRATTLRDIGTAMITVSWLLGAGVPFSFSWPSDVPTSFEWMGWGLLMGALLLSMVASAVAHSPWGLPRVRRVVG</sequence>
<gene>
    <name evidence="2" type="ORF">E1263_08265</name>
</gene>
<feature type="transmembrane region" description="Helical" evidence="1">
    <location>
        <begin position="56"/>
        <end position="80"/>
    </location>
</feature>
<organism evidence="2 3">
    <name type="scientific">Kribbella antibiotica</name>
    <dbReference type="NCBI Taxonomy" id="190195"/>
    <lineage>
        <taxon>Bacteria</taxon>
        <taxon>Bacillati</taxon>
        <taxon>Actinomycetota</taxon>
        <taxon>Actinomycetes</taxon>
        <taxon>Propionibacteriales</taxon>
        <taxon>Kribbellaceae</taxon>
        <taxon>Kribbella</taxon>
    </lineage>
</organism>
<keyword evidence="1" id="KW-0472">Membrane</keyword>